<gene>
    <name evidence="2" type="ORF">NHX12_006692</name>
</gene>
<comment type="caution">
    <text evidence="2">The sequence shown here is derived from an EMBL/GenBank/DDBJ whole genome shotgun (WGS) entry which is preliminary data.</text>
</comment>
<evidence type="ECO:0000313" key="3">
    <source>
        <dbReference type="Proteomes" id="UP001148018"/>
    </source>
</evidence>
<protein>
    <submittedName>
        <fullName evidence="2">Uncharacterized protein</fullName>
    </submittedName>
</protein>
<sequence>MLMSSSHGFIARRGVGEALRGITRRAQGTHRSQTQHPEPPLNAGLSLRPIQWRKKSNEAQDSGPQALRGEDPCPEEEGVRLSSVHHHGNHGDTGGPAPHR</sequence>
<feature type="region of interest" description="Disordered" evidence="1">
    <location>
        <begin position="1"/>
        <end position="100"/>
    </location>
</feature>
<evidence type="ECO:0000313" key="2">
    <source>
        <dbReference type="EMBL" id="KAJ3591559.1"/>
    </source>
</evidence>
<organism evidence="2 3">
    <name type="scientific">Muraenolepis orangiensis</name>
    <name type="common">Patagonian moray cod</name>
    <dbReference type="NCBI Taxonomy" id="630683"/>
    <lineage>
        <taxon>Eukaryota</taxon>
        <taxon>Metazoa</taxon>
        <taxon>Chordata</taxon>
        <taxon>Craniata</taxon>
        <taxon>Vertebrata</taxon>
        <taxon>Euteleostomi</taxon>
        <taxon>Actinopterygii</taxon>
        <taxon>Neopterygii</taxon>
        <taxon>Teleostei</taxon>
        <taxon>Neoteleostei</taxon>
        <taxon>Acanthomorphata</taxon>
        <taxon>Zeiogadaria</taxon>
        <taxon>Gadariae</taxon>
        <taxon>Gadiformes</taxon>
        <taxon>Muraenolepidoidei</taxon>
        <taxon>Muraenolepididae</taxon>
        <taxon>Muraenolepis</taxon>
    </lineage>
</organism>
<dbReference type="Proteomes" id="UP001148018">
    <property type="component" value="Unassembled WGS sequence"/>
</dbReference>
<dbReference type="EMBL" id="JANIIK010000113">
    <property type="protein sequence ID" value="KAJ3591559.1"/>
    <property type="molecule type" value="Genomic_DNA"/>
</dbReference>
<proteinExistence type="predicted"/>
<evidence type="ECO:0000256" key="1">
    <source>
        <dbReference type="SAM" id="MobiDB-lite"/>
    </source>
</evidence>
<keyword evidence="3" id="KW-1185">Reference proteome</keyword>
<name>A0A9Q0DLJ9_9TELE</name>
<reference evidence="2" key="1">
    <citation type="submission" date="2022-07" db="EMBL/GenBank/DDBJ databases">
        <title>Chromosome-level genome of Muraenolepis orangiensis.</title>
        <authorList>
            <person name="Kim J."/>
        </authorList>
    </citation>
    <scope>NUCLEOTIDE SEQUENCE</scope>
    <source>
        <strain evidence="2">KU_S4_2022</strain>
        <tissue evidence="2">Muscle</tissue>
    </source>
</reference>
<dbReference type="AlphaFoldDB" id="A0A9Q0DLJ9"/>
<accession>A0A9Q0DLJ9</accession>